<dbReference type="Proteomes" id="UP000094784">
    <property type="component" value="Unassembled WGS sequence"/>
</dbReference>
<dbReference type="InterPro" id="IPR011035">
    <property type="entry name" value="Ribosomal_bL25/Gln-tRNA_synth"/>
</dbReference>
<evidence type="ECO:0000313" key="8">
    <source>
        <dbReference type="EMBL" id="ODV53639.1"/>
    </source>
</evidence>
<dbReference type="NCBIfam" id="NF004133">
    <property type="entry name" value="PRK05618.2-4"/>
    <property type="match status" value="1"/>
</dbReference>
<evidence type="ECO:0000256" key="5">
    <source>
        <dbReference type="HAMAP-Rule" id="MF_01334"/>
    </source>
</evidence>
<dbReference type="InterPro" id="IPR020930">
    <property type="entry name" value="Ribosomal_uL5_bac-type"/>
</dbReference>
<dbReference type="HAMAP" id="MF_01334">
    <property type="entry name" value="Ribosomal_bL25_CTC"/>
    <property type="match status" value="1"/>
</dbReference>
<keyword evidence="2 5" id="KW-0694">RNA-binding</keyword>
<dbReference type="AlphaFoldDB" id="A0A1E4QZM7"/>
<dbReference type="GO" id="GO:0006412">
    <property type="term" value="P:translation"/>
    <property type="evidence" value="ECO:0007669"/>
    <property type="project" value="UniProtKB-UniRule"/>
</dbReference>
<reference evidence="8 9" key="1">
    <citation type="submission" date="2016-09" db="EMBL/GenBank/DDBJ databases">
        <title>Draft genome sequence of the soil isolate, Lysinibacillus fusiformis M5, a potential hypoxanthine producer.</title>
        <authorList>
            <person name="Gallegos-Monterrosa R."/>
            <person name="Maroti G."/>
            <person name="Balint B."/>
            <person name="Kovacs A.T."/>
        </authorList>
    </citation>
    <scope>NUCLEOTIDE SEQUENCE [LARGE SCALE GENOMIC DNA]</scope>
    <source>
        <strain evidence="8 9">M5</strain>
    </source>
</reference>
<comment type="function">
    <text evidence="5">This is one of the proteins that binds to the 5S RNA in the ribosome where it forms part of the central protuberance.</text>
</comment>
<dbReference type="GO" id="GO:0003735">
    <property type="term" value="F:structural constituent of ribosome"/>
    <property type="evidence" value="ECO:0007669"/>
    <property type="project" value="InterPro"/>
</dbReference>
<dbReference type="InterPro" id="IPR020057">
    <property type="entry name" value="Ribosomal_bL25_b-dom"/>
</dbReference>
<dbReference type="CDD" id="cd00495">
    <property type="entry name" value="Ribosomal_L25_TL5_CTC"/>
    <property type="match status" value="1"/>
</dbReference>
<dbReference type="Gene3D" id="2.170.120.20">
    <property type="entry name" value="Ribosomal protein L25, beta domain"/>
    <property type="match status" value="1"/>
</dbReference>
<dbReference type="Pfam" id="PF14693">
    <property type="entry name" value="Ribosomal_TL5_C"/>
    <property type="match status" value="1"/>
</dbReference>
<evidence type="ECO:0000256" key="1">
    <source>
        <dbReference type="ARBA" id="ARBA00022730"/>
    </source>
</evidence>
<comment type="similarity">
    <text evidence="5">Belongs to the bacterial ribosomal protein bL25 family. CTC subfamily.</text>
</comment>
<sequence length="198" mass="21488">MSTVLSVTKRETGHRSTLTQLRKGGAIPAVIYGYKLDSTPISISAKEFKKSIQKNGQNSVFSLDLEGKKVNVVVSEVQQCSLKDEVNHVDFLAINMAEELEADVPIKLIGQSVGVSEGGILMQPNLELKVKVKPAELPDSIEVDISSLKVGESLTVAEIRNQTPIEIISENDYLLVTIVAPVSAEQEEVTASVEEEQV</sequence>
<proteinExistence type="inferred from homology"/>
<dbReference type="PANTHER" id="PTHR33284">
    <property type="entry name" value="RIBOSOMAL PROTEIN L25/GLN-TRNA SYNTHETASE, ANTI-CODON-BINDING DOMAIN-CONTAINING PROTEIN"/>
    <property type="match status" value="1"/>
</dbReference>
<keyword evidence="3 5" id="KW-0689">Ribosomal protein</keyword>
<dbReference type="Pfam" id="PF01386">
    <property type="entry name" value="Ribosomal_L25p"/>
    <property type="match status" value="1"/>
</dbReference>
<accession>A0A1E4QZM7</accession>
<dbReference type="PANTHER" id="PTHR33284:SF1">
    <property type="entry name" value="RIBOSOMAL PROTEIN L25_GLN-TRNA SYNTHETASE, ANTI-CODON-BINDING DOMAIN-CONTAINING PROTEIN"/>
    <property type="match status" value="1"/>
</dbReference>
<evidence type="ECO:0000259" key="6">
    <source>
        <dbReference type="Pfam" id="PF01386"/>
    </source>
</evidence>
<evidence type="ECO:0000256" key="3">
    <source>
        <dbReference type="ARBA" id="ARBA00022980"/>
    </source>
</evidence>
<organism evidence="8 9">
    <name type="scientific">Lysinibacillus fusiformis</name>
    <dbReference type="NCBI Taxonomy" id="28031"/>
    <lineage>
        <taxon>Bacteria</taxon>
        <taxon>Bacillati</taxon>
        <taxon>Bacillota</taxon>
        <taxon>Bacilli</taxon>
        <taxon>Bacillales</taxon>
        <taxon>Bacillaceae</taxon>
        <taxon>Lysinibacillus</taxon>
    </lineage>
</organism>
<evidence type="ECO:0000256" key="4">
    <source>
        <dbReference type="ARBA" id="ARBA00023274"/>
    </source>
</evidence>
<gene>
    <name evidence="5" type="primary">rplY</name>
    <name evidence="5" type="synonym">ctc</name>
    <name evidence="8" type="ORF">BG258_21385</name>
</gene>
<protein>
    <recommendedName>
        <fullName evidence="5">Large ribosomal subunit protein bL25</fullName>
    </recommendedName>
    <alternativeName>
        <fullName evidence="5">General stress protein CTC</fullName>
    </alternativeName>
</protein>
<evidence type="ECO:0000256" key="2">
    <source>
        <dbReference type="ARBA" id="ARBA00022884"/>
    </source>
</evidence>
<dbReference type="InterPro" id="IPR029751">
    <property type="entry name" value="Ribosomal_L25_dom"/>
</dbReference>
<feature type="domain" description="Large ribosomal subunit protein bL25 beta" evidence="7">
    <location>
        <begin position="100"/>
        <end position="181"/>
    </location>
</feature>
<dbReference type="NCBIfam" id="TIGR00731">
    <property type="entry name" value="bL25_bact_ctc"/>
    <property type="match status" value="1"/>
</dbReference>
<dbReference type="InterPro" id="IPR020056">
    <property type="entry name" value="Rbsml_bL25/Gln-tRNA_synth_N"/>
</dbReference>
<dbReference type="OrthoDB" id="9790002at2"/>
<feature type="domain" description="Large ribosomal subunit protein bL25 L25" evidence="6">
    <location>
        <begin position="5"/>
        <end position="91"/>
    </location>
</feature>
<dbReference type="InterPro" id="IPR037121">
    <property type="entry name" value="Ribosomal_bL25_C"/>
</dbReference>
<dbReference type="GO" id="GO:0022625">
    <property type="term" value="C:cytosolic large ribosomal subunit"/>
    <property type="evidence" value="ECO:0007669"/>
    <property type="project" value="TreeGrafter"/>
</dbReference>
<evidence type="ECO:0000259" key="7">
    <source>
        <dbReference type="Pfam" id="PF14693"/>
    </source>
</evidence>
<dbReference type="Gene3D" id="2.40.240.10">
    <property type="entry name" value="Ribosomal Protein L25, Chain P"/>
    <property type="match status" value="1"/>
</dbReference>
<evidence type="ECO:0000313" key="9">
    <source>
        <dbReference type="Proteomes" id="UP000094784"/>
    </source>
</evidence>
<name>A0A1E4QZM7_9BACI</name>
<dbReference type="SUPFAM" id="SSF50715">
    <property type="entry name" value="Ribosomal protein L25-like"/>
    <property type="match status" value="1"/>
</dbReference>
<dbReference type="EMBL" id="MECQ01000004">
    <property type="protein sequence ID" value="ODV53639.1"/>
    <property type="molecule type" value="Genomic_DNA"/>
</dbReference>
<dbReference type="InterPro" id="IPR001021">
    <property type="entry name" value="Ribosomal_bL25_long"/>
</dbReference>
<keyword evidence="4 5" id="KW-0687">Ribonucleoprotein</keyword>
<dbReference type="GO" id="GO:0008097">
    <property type="term" value="F:5S rRNA binding"/>
    <property type="evidence" value="ECO:0007669"/>
    <property type="project" value="InterPro"/>
</dbReference>
<dbReference type="RefSeq" id="WP_069483058.1">
    <property type="nucleotide sequence ID" value="NZ_JACUVP010000001.1"/>
</dbReference>
<comment type="caution">
    <text evidence="8">The sequence shown here is derived from an EMBL/GenBank/DDBJ whole genome shotgun (WGS) entry which is preliminary data.</text>
</comment>
<keyword evidence="1 5" id="KW-0699">rRNA-binding</keyword>
<comment type="subunit">
    <text evidence="5">Part of the 50S ribosomal subunit; part of the 5S rRNA/L5/L18/L25 subcomplex. Contacts the 5S rRNA. Binds to the 5S rRNA independently of L5 and L18.</text>
</comment>